<keyword evidence="2" id="KW-1185">Reference proteome</keyword>
<dbReference type="EMBL" id="JAVREN010000018">
    <property type="protein sequence ID" value="MDT0308154.1"/>
    <property type="molecule type" value="Genomic_DNA"/>
</dbReference>
<organism evidence="1 2">
    <name type="scientific">Streptomyces boetiae</name>
    <dbReference type="NCBI Taxonomy" id="3075541"/>
    <lineage>
        <taxon>Bacteria</taxon>
        <taxon>Bacillati</taxon>
        <taxon>Actinomycetota</taxon>
        <taxon>Actinomycetes</taxon>
        <taxon>Kitasatosporales</taxon>
        <taxon>Streptomycetaceae</taxon>
        <taxon>Streptomyces</taxon>
    </lineage>
</organism>
<dbReference type="Pfam" id="PF20471">
    <property type="entry name" value="DUF6716"/>
    <property type="match status" value="1"/>
</dbReference>
<accession>A0ABU2L9C1</accession>
<reference evidence="2" key="1">
    <citation type="submission" date="2023-07" db="EMBL/GenBank/DDBJ databases">
        <title>30 novel species of actinomycetes from the DSMZ collection.</title>
        <authorList>
            <person name="Nouioui I."/>
        </authorList>
    </citation>
    <scope>NUCLEOTIDE SEQUENCE [LARGE SCALE GENOMIC DNA]</scope>
    <source>
        <strain evidence="2">DSM 44917</strain>
    </source>
</reference>
<dbReference type="Proteomes" id="UP001183388">
    <property type="component" value="Unassembled WGS sequence"/>
</dbReference>
<sequence>MPDPSPTPLRVAVLADSDTRWKWGALTARRLAPASTVHGYLLWGRATPTERQLAEIGAEADHLREVSAVDFLADLGERAHTDAARAAGKEPFDVLILACVGGTIQAMLHGLARAWRTADRRPAVVTGYVGVVYEKLPDGLLLRHGADLVLANSPYDAARFRAVYDGVRADSSAVTECALPFLDGRAYDPGPAERGERPFRVVFAVQPSVPAGRKDRAYLLERAMEHARRHPEREVVLKLRSKPSEHTTHIEELPYQRLAERARGERPSNFRLAYGNMGEILNETDLLVTVSSTAALESLHRSVPTALLSDLGIREPLGNHYFIGSGCFASWDELDAGHLPRPEPAWLAEQGVGVPHEGAFAAARARLDALLERREDGGLPPLTPYYTARTAPGYLPGVLARHGLDVKGEPAAGHQDAPAAEAGMRAASRRLLRRTARGAYRAGVQRVAPLIRRWGQL</sequence>
<dbReference type="InterPro" id="IPR046561">
    <property type="entry name" value="DUF6716"/>
</dbReference>
<comment type="caution">
    <text evidence="1">The sequence shown here is derived from an EMBL/GenBank/DDBJ whole genome shotgun (WGS) entry which is preliminary data.</text>
</comment>
<dbReference type="RefSeq" id="WP_311631100.1">
    <property type="nucleotide sequence ID" value="NZ_JAVREN010000018.1"/>
</dbReference>
<name>A0ABU2L9C1_9ACTN</name>
<dbReference type="SUPFAM" id="SSF53756">
    <property type="entry name" value="UDP-Glycosyltransferase/glycogen phosphorylase"/>
    <property type="match status" value="1"/>
</dbReference>
<evidence type="ECO:0000313" key="1">
    <source>
        <dbReference type="EMBL" id="MDT0308154.1"/>
    </source>
</evidence>
<gene>
    <name evidence="1" type="ORF">RM780_14445</name>
</gene>
<evidence type="ECO:0000313" key="2">
    <source>
        <dbReference type="Proteomes" id="UP001183388"/>
    </source>
</evidence>
<protein>
    <submittedName>
        <fullName evidence="1">Uncharacterized protein</fullName>
    </submittedName>
</protein>
<proteinExistence type="predicted"/>